<dbReference type="RefSeq" id="WP_019907644.1">
    <property type="nucleotide sequence ID" value="NZ_FNBS01000001.1"/>
</dbReference>
<evidence type="ECO:0000256" key="10">
    <source>
        <dbReference type="ARBA" id="ARBA00048567"/>
    </source>
</evidence>
<keyword evidence="11" id="KW-0963">Cytoplasm</keyword>
<dbReference type="InterPro" id="IPR000623">
    <property type="entry name" value="Shikimate_kinase/TSH1"/>
</dbReference>
<feature type="binding site" evidence="11">
    <location>
        <position position="15"/>
    </location>
    <ligand>
        <name>Mg(2+)</name>
        <dbReference type="ChEBI" id="CHEBI:18420"/>
    </ligand>
</feature>
<dbReference type="HAMAP" id="MF_00109">
    <property type="entry name" value="Shikimate_kinase"/>
    <property type="match status" value="1"/>
</dbReference>
<dbReference type="Proteomes" id="UP000183404">
    <property type="component" value="Unassembled WGS sequence"/>
</dbReference>
<evidence type="ECO:0000313" key="13">
    <source>
        <dbReference type="Proteomes" id="UP000183404"/>
    </source>
</evidence>
<evidence type="ECO:0000256" key="6">
    <source>
        <dbReference type="ARBA" id="ARBA00022741"/>
    </source>
</evidence>
<comment type="function">
    <text evidence="11">Catalyzes the specific phosphorylation of the 3-hydroxyl group of shikimic acid using ATP as a cosubstrate.</text>
</comment>
<dbReference type="SUPFAM" id="SSF52540">
    <property type="entry name" value="P-loop containing nucleoside triphosphate hydrolases"/>
    <property type="match status" value="1"/>
</dbReference>
<feature type="binding site" evidence="11">
    <location>
        <position position="136"/>
    </location>
    <ligand>
        <name>substrate</name>
    </ligand>
</feature>
<sequence>MKNIVLTGFMATGKTTVGKKVATNMSFGFIDTDKMIEKMANMTVSDIFEKYGEDYFRRLEKAAVIKAARLKNFVIATGGGVVLNPSNIVQLRKNGVVICFTARPEIILRNIGKNKDRPLLMVDNPEEKIRQLLREREPFYRFADYTIDVSDMTIDEVAEEVIKAYIRLKKG</sequence>
<keyword evidence="11" id="KW-0460">Magnesium</keyword>
<dbReference type="PANTHER" id="PTHR21087:SF16">
    <property type="entry name" value="SHIKIMATE KINASE 1, CHLOROPLASTIC"/>
    <property type="match status" value="1"/>
</dbReference>
<reference evidence="12 13" key="1">
    <citation type="submission" date="2016-10" db="EMBL/GenBank/DDBJ databases">
        <authorList>
            <person name="de Groot N.N."/>
        </authorList>
    </citation>
    <scope>NUCLEOTIDE SEQUENCE [LARGE SCALE GENOMIC DNA]</scope>
    <source>
        <strain evidence="12 13">DSM 569</strain>
    </source>
</reference>
<evidence type="ECO:0000256" key="9">
    <source>
        <dbReference type="ARBA" id="ARBA00023141"/>
    </source>
</evidence>
<dbReference type="GO" id="GO:0005524">
    <property type="term" value="F:ATP binding"/>
    <property type="evidence" value="ECO:0007669"/>
    <property type="project" value="UniProtKB-UniRule"/>
</dbReference>
<comment type="cofactor">
    <cofactor evidence="11">
        <name>Mg(2+)</name>
        <dbReference type="ChEBI" id="CHEBI:18420"/>
    </cofactor>
    <text evidence="11">Binds 1 Mg(2+) ion per subunit.</text>
</comment>
<dbReference type="GO" id="GO:0009423">
    <property type="term" value="P:chorismate biosynthetic process"/>
    <property type="evidence" value="ECO:0007669"/>
    <property type="project" value="UniProtKB-UniRule"/>
</dbReference>
<keyword evidence="9 11" id="KW-0057">Aromatic amino acid biosynthesis</keyword>
<comment type="subunit">
    <text evidence="11">Monomer.</text>
</comment>
<dbReference type="EC" id="2.7.1.71" evidence="3 11"/>
<dbReference type="InterPro" id="IPR023000">
    <property type="entry name" value="Shikimate_kinase_CS"/>
</dbReference>
<organism evidence="12 13">
    <name type="scientific">Thermoanaerobacter thermohydrosulfuricus</name>
    <name type="common">Clostridium thermohydrosulfuricum</name>
    <dbReference type="NCBI Taxonomy" id="1516"/>
    <lineage>
        <taxon>Bacteria</taxon>
        <taxon>Bacillati</taxon>
        <taxon>Bacillota</taxon>
        <taxon>Clostridia</taxon>
        <taxon>Thermoanaerobacterales</taxon>
        <taxon>Thermoanaerobacteraceae</taxon>
        <taxon>Thermoanaerobacter</taxon>
    </lineage>
</organism>
<dbReference type="GO" id="GO:0004765">
    <property type="term" value="F:shikimate kinase activity"/>
    <property type="evidence" value="ECO:0007669"/>
    <property type="project" value="UniProtKB-UniRule"/>
</dbReference>
<evidence type="ECO:0000256" key="3">
    <source>
        <dbReference type="ARBA" id="ARBA00012154"/>
    </source>
</evidence>
<evidence type="ECO:0000313" key="12">
    <source>
        <dbReference type="EMBL" id="SDE99030.1"/>
    </source>
</evidence>
<comment type="similarity">
    <text evidence="2 11">Belongs to the shikimate kinase family.</text>
</comment>
<accession>A0A1G7HEZ3</accession>
<name>A0A1G7HEZ3_THETY</name>
<dbReference type="CDD" id="cd00464">
    <property type="entry name" value="SK"/>
    <property type="match status" value="1"/>
</dbReference>
<evidence type="ECO:0000256" key="8">
    <source>
        <dbReference type="ARBA" id="ARBA00022840"/>
    </source>
</evidence>
<feature type="binding site" evidence="11">
    <location>
        <position position="33"/>
    </location>
    <ligand>
        <name>substrate</name>
    </ligand>
</feature>
<keyword evidence="8 11" id="KW-0067">ATP-binding</keyword>
<dbReference type="InterPro" id="IPR027417">
    <property type="entry name" value="P-loop_NTPase"/>
</dbReference>
<gene>
    <name evidence="11" type="primary">aroK</name>
    <name evidence="12" type="ORF">SAMN04244560_00085</name>
</gene>
<comment type="pathway">
    <text evidence="1 11">Metabolic intermediate biosynthesis; chorismate biosynthesis; chorismate from D-erythrose 4-phosphate and phosphoenolpyruvate: step 5/7.</text>
</comment>
<keyword evidence="11" id="KW-0479">Metal-binding</keyword>
<feature type="binding site" evidence="11">
    <location>
        <begin position="11"/>
        <end position="16"/>
    </location>
    <ligand>
        <name>ATP</name>
        <dbReference type="ChEBI" id="CHEBI:30616"/>
    </ligand>
</feature>
<dbReference type="UniPathway" id="UPA00053">
    <property type="reaction ID" value="UER00088"/>
</dbReference>
<dbReference type="GO" id="GO:0005829">
    <property type="term" value="C:cytosol"/>
    <property type="evidence" value="ECO:0007669"/>
    <property type="project" value="TreeGrafter"/>
</dbReference>
<keyword evidence="5 11" id="KW-0808">Transferase</keyword>
<dbReference type="Gene3D" id="3.40.50.300">
    <property type="entry name" value="P-loop containing nucleotide triphosphate hydrolases"/>
    <property type="match status" value="1"/>
</dbReference>
<feature type="binding site" evidence="11">
    <location>
        <position position="117"/>
    </location>
    <ligand>
        <name>ATP</name>
        <dbReference type="ChEBI" id="CHEBI:30616"/>
    </ligand>
</feature>
<evidence type="ECO:0000256" key="2">
    <source>
        <dbReference type="ARBA" id="ARBA00006997"/>
    </source>
</evidence>
<dbReference type="InterPro" id="IPR031322">
    <property type="entry name" value="Shikimate/glucono_kinase"/>
</dbReference>
<dbReference type="EMBL" id="FNBS01000001">
    <property type="protein sequence ID" value="SDE99030.1"/>
    <property type="molecule type" value="Genomic_DNA"/>
</dbReference>
<keyword evidence="4 11" id="KW-0028">Amino-acid biosynthesis</keyword>
<evidence type="ECO:0000256" key="5">
    <source>
        <dbReference type="ARBA" id="ARBA00022679"/>
    </source>
</evidence>
<keyword evidence="7 11" id="KW-0418">Kinase</keyword>
<dbReference type="PANTHER" id="PTHR21087">
    <property type="entry name" value="SHIKIMATE KINASE"/>
    <property type="match status" value="1"/>
</dbReference>
<dbReference type="PROSITE" id="PS01128">
    <property type="entry name" value="SHIKIMATE_KINASE"/>
    <property type="match status" value="1"/>
</dbReference>
<comment type="catalytic activity">
    <reaction evidence="10 11">
        <text>shikimate + ATP = 3-phosphoshikimate + ADP + H(+)</text>
        <dbReference type="Rhea" id="RHEA:13121"/>
        <dbReference type="ChEBI" id="CHEBI:15378"/>
        <dbReference type="ChEBI" id="CHEBI:30616"/>
        <dbReference type="ChEBI" id="CHEBI:36208"/>
        <dbReference type="ChEBI" id="CHEBI:145989"/>
        <dbReference type="ChEBI" id="CHEBI:456216"/>
        <dbReference type="EC" id="2.7.1.71"/>
    </reaction>
</comment>
<evidence type="ECO:0000256" key="11">
    <source>
        <dbReference type="HAMAP-Rule" id="MF_00109"/>
    </source>
</evidence>
<dbReference type="GO" id="GO:0008652">
    <property type="term" value="P:amino acid biosynthetic process"/>
    <property type="evidence" value="ECO:0007669"/>
    <property type="project" value="UniProtKB-KW"/>
</dbReference>
<protein>
    <recommendedName>
        <fullName evidence="3 11">Shikimate kinase</fullName>
        <shortName evidence="11">SK</shortName>
        <ecNumber evidence="3 11">2.7.1.71</ecNumber>
    </recommendedName>
</protein>
<dbReference type="NCBIfam" id="NF010553">
    <property type="entry name" value="PRK13947.1"/>
    <property type="match status" value="1"/>
</dbReference>
<evidence type="ECO:0000256" key="7">
    <source>
        <dbReference type="ARBA" id="ARBA00022777"/>
    </source>
</evidence>
<comment type="subcellular location">
    <subcellularLocation>
        <location evidence="11">Cytoplasm</location>
    </subcellularLocation>
</comment>
<dbReference type="GO" id="GO:0000287">
    <property type="term" value="F:magnesium ion binding"/>
    <property type="evidence" value="ECO:0007669"/>
    <property type="project" value="UniProtKB-UniRule"/>
</dbReference>
<dbReference type="PRINTS" id="PR01100">
    <property type="entry name" value="SHIKIMTKNASE"/>
</dbReference>
<keyword evidence="6 11" id="KW-0547">Nucleotide-binding</keyword>
<dbReference type="AlphaFoldDB" id="A0A1G7HEZ3"/>
<feature type="binding site" evidence="11">
    <location>
        <position position="79"/>
    </location>
    <ligand>
        <name>substrate</name>
    </ligand>
</feature>
<dbReference type="GO" id="GO:0009073">
    <property type="term" value="P:aromatic amino acid family biosynthetic process"/>
    <property type="evidence" value="ECO:0007669"/>
    <property type="project" value="UniProtKB-KW"/>
</dbReference>
<proteinExistence type="inferred from homology"/>
<evidence type="ECO:0000256" key="4">
    <source>
        <dbReference type="ARBA" id="ARBA00022605"/>
    </source>
</evidence>
<comment type="caution">
    <text evidence="11">Lacks conserved residue(s) required for the propagation of feature annotation.</text>
</comment>
<feature type="binding site" evidence="11">
    <location>
        <position position="57"/>
    </location>
    <ligand>
        <name>substrate</name>
    </ligand>
</feature>
<evidence type="ECO:0000256" key="1">
    <source>
        <dbReference type="ARBA" id="ARBA00004842"/>
    </source>
</evidence>
<dbReference type="Pfam" id="PF01202">
    <property type="entry name" value="SKI"/>
    <property type="match status" value="1"/>
</dbReference>